<accession>A0A433DA36</accession>
<dbReference type="Proteomes" id="UP000268093">
    <property type="component" value="Unassembled WGS sequence"/>
</dbReference>
<evidence type="ECO:0000313" key="2">
    <source>
        <dbReference type="EMBL" id="RUP47734.1"/>
    </source>
</evidence>
<sequence length="259" mass="28030">MKTTASIALILLFTYTLTSAQTISQPNSTTCSSFLSSISPYPQSLDMCFEPFYSLQSSIRNAILAKNASLLTPAMDVYCAAPKCDDAAIRAVLASFVQQCPPDYIVPRANSSTMVQTYAKQFYEINYAHDTLCGKDANGIYCQVNEYTRLLSGSNSSQPLCNLCVKAAKINVISYIYTHPPADYPFLNGTAISASQNDTIALLNRTCGVDYSNSSLTFNGSIPVQTVGSTSAAPGRLDVEVVVPVVMATIVALWFQWVL</sequence>
<proteinExistence type="predicted"/>
<feature type="chain" id="PRO_5019474700" evidence="1">
    <location>
        <begin position="21"/>
        <end position="259"/>
    </location>
</feature>
<keyword evidence="3" id="KW-1185">Reference proteome</keyword>
<organism evidence="2 3">
    <name type="scientific">Jimgerdemannia flammicorona</name>
    <dbReference type="NCBI Taxonomy" id="994334"/>
    <lineage>
        <taxon>Eukaryota</taxon>
        <taxon>Fungi</taxon>
        <taxon>Fungi incertae sedis</taxon>
        <taxon>Mucoromycota</taxon>
        <taxon>Mucoromycotina</taxon>
        <taxon>Endogonomycetes</taxon>
        <taxon>Endogonales</taxon>
        <taxon>Endogonaceae</taxon>
        <taxon>Jimgerdemannia</taxon>
    </lineage>
</organism>
<reference evidence="2 3" key="1">
    <citation type="journal article" date="2018" name="New Phytol.">
        <title>Phylogenomics of Endogonaceae and evolution of mycorrhizas within Mucoromycota.</title>
        <authorList>
            <person name="Chang Y."/>
            <person name="Desiro A."/>
            <person name="Na H."/>
            <person name="Sandor L."/>
            <person name="Lipzen A."/>
            <person name="Clum A."/>
            <person name="Barry K."/>
            <person name="Grigoriev I.V."/>
            <person name="Martin F.M."/>
            <person name="Stajich J.E."/>
            <person name="Smith M.E."/>
            <person name="Bonito G."/>
            <person name="Spatafora J.W."/>
        </authorList>
    </citation>
    <scope>NUCLEOTIDE SEQUENCE [LARGE SCALE GENOMIC DNA]</scope>
    <source>
        <strain evidence="2 3">GMNB39</strain>
    </source>
</reference>
<dbReference type="AlphaFoldDB" id="A0A433DA36"/>
<keyword evidence="1" id="KW-0732">Signal</keyword>
<protein>
    <submittedName>
        <fullName evidence="2">Uncharacterized protein</fullName>
    </submittedName>
</protein>
<comment type="caution">
    <text evidence="2">The sequence shown here is derived from an EMBL/GenBank/DDBJ whole genome shotgun (WGS) entry which is preliminary data.</text>
</comment>
<feature type="signal peptide" evidence="1">
    <location>
        <begin position="1"/>
        <end position="20"/>
    </location>
</feature>
<evidence type="ECO:0000256" key="1">
    <source>
        <dbReference type="SAM" id="SignalP"/>
    </source>
</evidence>
<dbReference type="EMBL" id="RBNI01004164">
    <property type="protein sequence ID" value="RUP47734.1"/>
    <property type="molecule type" value="Genomic_DNA"/>
</dbReference>
<evidence type="ECO:0000313" key="3">
    <source>
        <dbReference type="Proteomes" id="UP000268093"/>
    </source>
</evidence>
<gene>
    <name evidence="2" type="ORF">BC936DRAFT_145396</name>
</gene>
<name>A0A433DA36_9FUNG</name>